<keyword evidence="7" id="KW-0285">Flavoprotein</keyword>
<organism evidence="9 10">
    <name type="scientific">Sphingomonas gellani</name>
    <dbReference type="NCBI Taxonomy" id="1166340"/>
    <lineage>
        <taxon>Bacteria</taxon>
        <taxon>Pseudomonadati</taxon>
        <taxon>Pseudomonadota</taxon>
        <taxon>Alphaproteobacteria</taxon>
        <taxon>Sphingomonadales</taxon>
        <taxon>Sphingomonadaceae</taxon>
        <taxon>Sphingomonas</taxon>
    </lineage>
</organism>
<evidence type="ECO:0000256" key="6">
    <source>
        <dbReference type="ARBA" id="ARBA00023239"/>
    </source>
</evidence>
<dbReference type="EMBL" id="FOCF01000003">
    <property type="protein sequence ID" value="SEM96068.1"/>
    <property type="molecule type" value="Genomic_DNA"/>
</dbReference>
<feature type="binding site" evidence="7">
    <location>
        <position position="356"/>
    </location>
    <ligand>
        <name>FMN</name>
        <dbReference type="ChEBI" id="CHEBI:58210"/>
    </ligand>
</feature>
<evidence type="ECO:0000256" key="8">
    <source>
        <dbReference type="RuleBase" id="RU000605"/>
    </source>
</evidence>
<comment type="catalytic activity">
    <reaction evidence="7 8">
        <text>5-O-(1-carboxyvinyl)-3-phosphoshikimate = chorismate + phosphate</text>
        <dbReference type="Rhea" id="RHEA:21020"/>
        <dbReference type="ChEBI" id="CHEBI:29748"/>
        <dbReference type="ChEBI" id="CHEBI:43474"/>
        <dbReference type="ChEBI" id="CHEBI:57701"/>
        <dbReference type="EC" id="4.2.3.5"/>
    </reaction>
</comment>
<dbReference type="SUPFAM" id="SSF103263">
    <property type="entry name" value="Chorismate synthase, AroC"/>
    <property type="match status" value="1"/>
</dbReference>
<dbReference type="PANTHER" id="PTHR21085">
    <property type="entry name" value="CHORISMATE SYNTHASE"/>
    <property type="match status" value="1"/>
</dbReference>
<dbReference type="GO" id="GO:0009073">
    <property type="term" value="P:aromatic amino acid family biosynthetic process"/>
    <property type="evidence" value="ECO:0007669"/>
    <property type="project" value="UniProtKB-KW"/>
</dbReference>
<evidence type="ECO:0000256" key="5">
    <source>
        <dbReference type="ARBA" id="ARBA00023141"/>
    </source>
</evidence>
<feature type="binding site" evidence="7">
    <location>
        <begin position="330"/>
        <end position="334"/>
    </location>
    <ligand>
        <name>FMN</name>
        <dbReference type="ChEBI" id="CHEBI:58210"/>
    </ligand>
</feature>
<keyword evidence="10" id="KW-1185">Reference proteome</keyword>
<keyword evidence="7" id="KW-0274">FAD</keyword>
<dbReference type="UniPathway" id="UPA00053">
    <property type="reaction ID" value="UER00090"/>
</dbReference>
<dbReference type="NCBIfam" id="NF003793">
    <property type="entry name" value="PRK05382.1"/>
    <property type="match status" value="1"/>
</dbReference>
<accession>A0A1H8CP42</accession>
<dbReference type="InterPro" id="IPR020541">
    <property type="entry name" value="Chorismate_synthase_CS"/>
</dbReference>
<dbReference type="Pfam" id="PF01264">
    <property type="entry name" value="Chorismate_synt"/>
    <property type="match status" value="1"/>
</dbReference>
<dbReference type="NCBIfam" id="TIGR00033">
    <property type="entry name" value="aroC"/>
    <property type="match status" value="1"/>
</dbReference>
<feature type="binding site" evidence="7">
    <location>
        <begin position="271"/>
        <end position="272"/>
    </location>
    <ligand>
        <name>FMN</name>
        <dbReference type="ChEBI" id="CHEBI:58210"/>
    </ligand>
</feature>
<dbReference type="GO" id="GO:0009423">
    <property type="term" value="P:chorismate biosynthetic process"/>
    <property type="evidence" value="ECO:0007669"/>
    <property type="project" value="UniProtKB-UniRule"/>
</dbReference>
<keyword evidence="4 7" id="KW-0028">Amino-acid biosynthesis</keyword>
<dbReference type="HAMAP" id="MF_00300">
    <property type="entry name" value="Chorismate_synth"/>
    <property type="match status" value="1"/>
</dbReference>
<dbReference type="EC" id="4.2.3.5" evidence="3 7"/>
<dbReference type="GO" id="GO:0004107">
    <property type="term" value="F:chorismate synthase activity"/>
    <property type="evidence" value="ECO:0007669"/>
    <property type="project" value="UniProtKB-UniRule"/>
</dbReference>
<keyword evidence="7" id="KW-0288">FMN</keyword>
<name>A0A1H8CP42_9SPHN</name>
<keyword evidence="6 7" id="KW-0456">Lyase</keyword>
<comment type="pathway">
    <text evidence="1 7 8">Metabolic intermediate biosynthesis; chorismate biosynthesis; chorismate from D-erythrose 4-phosphate and phosphoenolpyruvate: step 7/7.</text>
</comment>
<dbReference type="Proteomes" id="UP000199206">
    <property type="component" value="Unassembled WGS sequence"/>
</dbReference>
<feature type="binding site" evidence="7">
    <location>
        <position position="82"/>
    </location>
    <ligand>
        <name>NADP(+)</name>
        <dbReference type="ChEBI" id="CHEBI:58349"/>
    </ligand>
</feature>
<gene>
    <name evidence="7" type="primary">aroC</name>
    <name evidence="9" type="ORF">SAMN05192583_1673</name>
</gene>
<dbReference type="InterPro" id="IPR000453">
    <property type="entry name" value="Chorismate_synth"/>
</dbReference>
<comment type="subunit">
    <text evidence="7">Homotetramer.</text>
</comment>
<reference evidence="10" key="1">
    <citation type="submission" date="2016-10" db="EMBL/GenBank/DDBJ databases">
        <authorList>
            <person name="Varghese N."/>
            <person name="Submissions S."/>
        </authorList>
    </citation>
    <scope>NUCLEOTIDE SEQUENCE [LARGE SCALE GENOMIC DNA]</scope>
    <source>
        <strain evidence="10">S6-262</strain>
    </source>
</reference>
<keyword evidence="5 7" id="KW-0057">Aromatic amino acid biosynthesis</keyword>
<comment type="similarity">
    <text evidence="2 7 8">Belongs to the chorismate synthase family.</text>
</comment>
<proteinExistence type="inferred from homology"/>
<keyword evidence="7" id="KW-0521">NADP</keyword>
<comment type="cofactor">
    <cofactor evidence="7 8">
        <name>FMNH2</name>
        <dbReference type="ChEBI" id="CHEBI:57618"/>
    </cofactor>
    <text evidence="7 8">Reduced FMN (FMNH(2)).</text>
</comment>
<feature type="binding site" evidence="7">
    <location>
        <begin position="159"/>
        <end position="161"/>
    </location>
    <ligand>
        <name>FMN</name>
        <dbReference type="ChEBI" id="CHEBI:58210"/>
    </ligand>
</feature>
<evidence type="ECO:0000313" key="10">
    <source>
        <dbReference type="Proteomes" id="UP000199206"/>
    </source>
</evidence>
<sequence>MRAGRQVSTPAKTIFRPHATERGCGPHRAGYRCGMSWNSFGRIFRFSTWGESHGPAIGALVDGCPPGIALSEQDIQPWLDKRRPGTSRFTTQRREPDQVRILSGVFEGRTTGTPISLMIENVDQRSKDYGEVAKAYRPGHADYAYDAKYGFRDYRGGGRSSARETASRVAAGAVARLVVPGVRIRAWVEAIGGDAIDPTAFDDATIDSNPFFCPDPVAALRWEELVDTARKAGSSLGAVVACEATGVPAGWGAPLYAKLDAELAAGVMSINAVKGVEIGDGFAAAALSGEDNADPMRPGQDGPRFLANHAGGIAGGIATGQPIRLRAAFKPTSSILTPVPTVTREGEATDIATRGRHDPCVGIRGVPVVEAMVALVLADQALLHRAQCGADANMGQ</sequence>
<dbReference type="GO" id="GO:0008652">
    <property type="term" value="P:amino acid biosynthetic process"/>
    <property type="evidence" value="ECO:0007669"/>
    <property type="project" value="UniProtKB-KW"/>
</dbReference>
<dbReference type="InterPro" id="IPR035904">
    <property type="entry name" value="Chorismate_synth_AroC_sf"/>
</dbReference>
<evidence type="ECO:0000256" key="2">
    <source>
        <dbReference type="ARBA" id="ARBA00008014"/>
    </source>
</evidence>
<dbReference type="AlphaFoldDB" id="A0A1H8CP42"/>
<dbReference type="PIRSF" id="PIRSF001456">
    <property type="entry name" value="Chorismate_synth"/>
    <property type="match status" value="1"/>
</dbReference>
<comment type="function">
    <text evidence="7">Catalyzes the anti-1,4-elimination of the C-3 phosphate and the C-6 proR hydrogen from 5-enolpyruvylshikimate-3-phosphate (EPSP) to yield chorismate, which is the branch point compound that serves as the starting substrate for the three terminal pathways of aromatic amino acid biosynthesis. This reaction introduces a second double bond into the aromatic ring system.</text>
</comment>
<feature type="binding site" evidence="7">
    <location>
        <position position="88"/>
    </location>
    <ligand>
        <name>NADP(+)</name>
        <dbReference type="ChEBI" id="CHEBI:58349"/>
    </ligand>
</feature>
<evidence type="ECO:0000256" key="1">
    <source>
        <dbReference type="ARBA" id="ARBA00005044"/>
    </source>
</evidence>
<dbReference type="PROSITE" id="PS00789">
    <property type="entry name" value="CHORISMATE_SYNTHASE_3"/>
    <property type="match status" value="1"/>
</dbReference>
<dbReference type="STRING" id="1166340.SAMN05192583_1673"/>
<evidence type="ECO:0000256" key="7">
    <source>
        <dbReference type="HAMAP-Rule" id="MF_00300"/>
    </source>
</evidence>
<evidence type="ECO:0000256" key="3">
    <source>
        <dbReference type="ARBA" id="ARBA00013036"/>
    </source>
</evidence>
<dbReference type="PROSITE" id="PS00787">
    <property type="entry name" value="CHORISMATE_SYNTHASE_1"/>
    <property type="match status" value="1"/>
</dbReference>
<evidence type="ECO:0000313" key="9">
    <source>
        <dbReference type="EMBL" id="SEM96068.1"/>
    </source>
</evidence>
<dbReference type="GO" id="GO:0005829">
    <property type="term" value="C:cytosol"/>
    <property type="evidence" value="ECO:0007669"/>
    <property type="project" value="TreeGrafter"/>
</dbReference>
<dbReference type="CDD" id="cd07304">
    <property type="entry name" value="Chorismate_synthase"/>
    <property type="match status" value="1"/>
</dbReference>
<dbReference type="PROSITE" id="PS00788">
    <property type="entry name" value="CHORISMATE_SYNTHASE_2"/>
    <property type="match status" value="1"/>
</dbReference>
<protein>
    <recommendedName>
        <fullName evidence="3 7">Chorismate synthase</fullName>
        <shortName evidence="7">CS</shortName>
        <ecNumber evidence="3 7">4.2.3.5</ecNumber>
    </recommendedName>
    <alternativeName>
        <fullName evidence="7">5-enolpyruvylshikimate-3-phosphate phospholyase</fullName>
    </alternativeName>
</protein>
<dbReference type="Gene3D" id="3.60.150.10">
    <property type="entry name" value="Chorismate synthase AroC"/>
    <property type="match status" value="1"/>
</dbReference>
<dbReference type="PANTHER" id="PTHR21085:SF0">
    <property type="entry name" value="CHORISMATE SYNTHASE"/>
    <property type="match status" value="1"/>
</dbReference>
<feature type="binding site" evidence="7">
    <location>
        <position position="315"/>
    </location>
    <ligand>
        <name>FMN</name>
        <dbReference type="ChEBI" id="CHEBI:58210"/>
    </ligand>
</feature>
<dbReference type="GO" id="GO:0010181">
    <property type="term" value="F:FMN binding"/>
    <property type="evidence" value="ECO:0007669"/>
    <property type="project" value="TreeGrafter"/>
</dbReference>
<evidence type="ECO:0000256" key="4">
    <source>
        <dbReference type="ARBA" id="ARBA00022605"/>
    </source>
</evidence>